<dbReference type="PANTHER" id="PTHR36072">
    <property type="entry name" value="OS01G0541600 PROTEIN"/>
    <property type="match status" value="1"/>
</dbReference>
<protein>
    <submittedName>
        <fullName evidence="3">Uncharacterized protein LOC111008256 isoform X1</fullName>
    </submittedName>
</protein>
<evidence type="ECO:0000313" key="3">
    <source>
        <dbReference type="RefSeq" id="XP_022136585.1"/>
    </source>
</evidence>
<dbReference type="PANTHER" id="PTHR36072:SF2">
    <property type="entry name" value="OS01G0531000 PROTEIN"/>
    <property type="match status" value="1"/>
</dbReference>
<name>A0A6J1C4C1_MOMCH</name>
<dbReference type="GeneID" id="111008256"/>
<dbReference type="OrthoDB" id="1937463at2759"/>
<feature type="region of interest" description="Disordered" evidence="1">
    <location>
        <begin position="1"/>
        <end position="33"/>
    </location>
</feature>
<dbReference type="Pfam" id="PF04032">
    <property type="entry name" value="Rpr2"/>
    <property type="match status" value="1"/>
</dbReference>
<proteinExistence type="predicted"/>
<dbReference type="KEGG" id="mcha:111008256"/>
<sequence length="389" mass="42503">MAKKNRGKKKIGASNSTPGRPQDSITLRQEKTGKIQPKPYNNVKIYLSHLENLATWASGQASIPSLAAFFGRRFAAAADSSGVVPDASLFLCQRCETILQPGSNCSIRIEKNKAKRRRKHNKCSNLTQNNLVYYCHYCSCRNIKRGTPKGHMKVRYAQKSKAVEESEPIESKSKVKVLNVRRGKECEATAVQMTTEILTIDAPMIPSPTTREIGTIDAPIAPPTTGDTLVVGASAILPPRMEDILIINAPATPPTVSGTTLSKSQKRKKRKLAAKNQTGPENSCAPTDSEKKTGDIPTVDAPATPPAMIGMTLLESKKRKRKKPSSKNQTEPESSCAPTAEGDKTEGTSKRKRKRKSWTSLKEIAQTNEQSGKQNVTDFPIPFSLQGTF</sequence>
<reference evidence="3" key="1">
    <citation type="submission" date="2025-08" db="UniProtKB">
        <authorList>
            <consortium name="RefSeq"/>
        </authorList>
    </citation>
    <scope>IDENTIFICATION</scope>
    <source>
        <strain evidence="3">OHB3-1</strain>
    </source>
</reference>
<dbReference type="InterPro" id="IPR007175">
    <property type="entry name" value="Rpr2/Snm1/Rpp21"/>
</dbReference>
<evidence type="ECO:0000313" key="2">
    <source>
        <dbReference type="Proteomes" id="UP000504603"/>
    </source>
</evidence>
<keyword evidence="2" id="KW-1185">Reference proteome</keyword>
<feature type="compositionally biased region" description="Polar residues" evidence="1">
    <location>
        <begin position="328"/>
        <end position="337"/>
    </location>
</feature>
<feature type="compositionally biased region" description="Polar residues" evidence="1">
    <location>
        <begin position="13"/>
        <end position="27"/>
    </location>
</feature>
<gene>
    <name evidence="3" type="primary">LOC111008256</name>
</gene>
<accession>A0A6J1C4C1</accession>
<dbReference type="RefSeq" id="XP_022136585.1">
    <property type="nucleotide sequence ID" value="XM_022280893.1"/>
</dbReference>
<dbReference type="AlphaFoldDB" id="A0A6J1C4C1"/>
<dbReference type="Proteomes" id="UP000504603">
    <property type="component" value="Unplaced"/>
</dbReference>
<organism evidence="2 3">
    <name type="scientific">Momordica charantia</name>
    <name type="common">Bitter gourd</name>
    <name type="synonym">Balsam pear</name>
    <dbReference type="NCBI Taxonomy" id="3673"/>
    <lineage>
        <taxon>Eukaryota</taxon>
        <taxon>Viridiplantae</taxon>
        <taxon>Streptophyta</taxon>
        <taxon>Embryophyta</taxon>
        <taxon>Tracheophyta</taxon>
        <taxon>Spermatophyta</taxon>
        <taxon>Magnoliopsida</taxon>
        <taxon>eudicotyledons</taxon>
        <taxon>Gunneridae</taxon>
        <taxon>Pentapetalae</taxon>
        <taxon>rosids</taxon>
        <taxon>fabids</taxon>
        <taxon>Cucurbitales</taxon>
        <taxon>Cucurbitaceae</taxon>
        <taxon>Momordiceae</taxon>
        <taxon>Momordica</taxon>
    </lineage>
</organism>
<feature type="compositionally biased region" description="Basic residues" evidence="1">
    <location>
        <begin position="264"/>
        <end position="273"/>
    </location>
</feature>
<feature type="compositionally biased region" description="Basic residues" evidence="1">
    <location>
        <begin position="1"/>
        <end position="11"/>
    </location>
</feature>
<feature type="compositionally biased region" description="Polar residues" evidence="1">
    <location>
        <begin position="365"/>
        <end position="377"/>
    </location>
</feature>
<feature type="region of interest" description="Disordered" evidence="1">
    <location>
        <begin position="248"/>
        <end position="389"/>
    </location>
</feature>
<evidence type="ECO:0000256" key="1">
    <source>
        <dbReference type="SAM" id="MobiDB-lite"/>
    </source>
</evidence>
<dbReference type="GO" id="GO:0006396">
    <property type="term" value="P:RNA processing"/>
    <property type="evidence" value="ECO:0007669"/>
    <property type="project" value="InterPro"/>
</dbReference>